<evidence type="ECO:0000313" key="6">
    <source>
        <dbReference type="Proteomes" id="UP000216207"/>
    </source>
</evidence>
<reference evidence="5 6" key="1">
    <citation type="submission" date="2017-07" db="EMBL/GenBank/DDBJ databases">
        <title>Isolation and whole genome analysis of endospore-forming bacteria from heroin.</title>
        <authorList>
            <person name="Kalinowski J."/>
            <person name="Ahrens B."/>
            <person name="Al-Dilaimi A."/>
            <person name="Winkler A."/>
            <person name="Wibberg D."/>
            <person name="Schleenbecker U."/>
            <person name="Ruckert C."/>
            <person name="Wolfel R."/>
            <person name="Grass G."/>
        </authorList>
    </citation>
    <scope>NUCLEOTIDE SEQUENCE [LARGE SCALE GENOMIC DNA]</scope>
    <source>
        <strain evidence="5 6">7539</strain>
    </source>
</reference>
<gene>
    <name evidence="5" type="ORF">CHH72_03810</name>
</gene>
<dbReference type="Proteomes" id="UP000216207">
    <property type="component" value="Unassembled WGS sequence"/>
</dbReference>
<protein>
    <submittedName>
        <fullName evidence="5">Peptidase M16</fullName>
    </submittedName>
</protein>
<name>A0A268P2X7_SHOCL</name>
<dbReference type="InterPro" id="IPR011249">
    <property type="entry name" value="Metalloenz_LuxS/M16"/>
</dbReference>
<feature type="domain" description="Peptidase M16 N-terminal" evidence="3">
    <location>
        <begin position="12"/>
        <end position="159"/>
    </location>
</feature>
<evidence type="ECO:0000313" key="5">
    <source>
        <dbReference type="EMBL" id="PAE90116.1"/>
    </source>
</evidence>
<dbReference type="RefSeq" id="WP_095326162.1">
    <property type="nucleotide sequence ID" value="NZ_NPCC01000005.1"/>
</dbReference>
<sequence length="414" mass="46107">MIKKETLDNGVRIIAEANEAIRSVAIGIWVKTGSRNESNEENGISHFIEHMLFKGTKTRSAKQIAEAFDRIGGQVNAFTAKEYTCYYAKVLDEHAALALDVLQDMFFDSIFDKTEIEREKKVVLEEIKMVEDTPDDLVHDLLSQAVFGRSSLANPILGTEDTLQTFSRQQISDYMKRFYAGERVVVSVCGHFDDALLEQIRQTFSRVKRAPEPFAVPTATFSPTVKYRQKDSEQAHLCLAYPGLEIGSNRSFGLILLNNALGGSMSSRLFQTIREEQGLCYSVFSYHSSYEQIGTLTIYAGTQMAQLPKLTEALAEVTKAVRSEGLSKKELENGKEQLKGSIMLGLESTSSRMTRNGKNELLLQEHKTLDELIADINAVSLEMVNDLASQLLRDTPAVSLVASSETMPSTIFSN</sequence>
<comment type="caution">
    <text evidence="5">The sequence shown here is derived from an EMBL/GenBank/DDBJ whole genome shotgun (WGS) entry which is preliminary data.</text>
</comment>
<organism evidence="5 6">
    <name type="scientific">Shouchella clausii</name>
    <name type="common">Alkalihalobacillus clausii</name>
    <dbReference type="NCBI Taxonomy" id="79880"/>
    <lineage>
        <taxon>Bacteria</taxon>
        <taxon>Bacillati</taxon>
        <taxon>Bacillota</taxon>
        <taxon>Bacilli</taxon>
        <taxon>Bacillales</taxon>
        <taxon>Bacillaceae</taxon>
        <taxon>Shouchella</taxon>
    </lineage>
</organism>
<dbReference type="Gene3D" id="3.30.830.10">
    <property type="entry name" value="Metalloenzyme, LuxS/M16 peptidase-like"/>
    <property type="match status" value="2"/>
</dbReference>
<dbReference type="PANTHER" id="PTHR11851">
    <property type="entry name" value="METALLOPROTEASE"/>
    <property type="match status" value="1"/>
</dbReference>
<dbReference type="Pfam" id="PF05193">
    <property type="entry name" value="Peptidase_M16_C"/>
    <property type="match status" value="1"/>
</dbReference>
<dbReference type="GO" id="GO:0004222">
    <property type="term" value="F:metalloendopeptidase activity"/>
    <property type="evidence" value="ECO:0007669"/>
    <property type="project" value="InterPro"/>
</dbReference>
<dbReference type="Pfam" id="PF00675">
    <property type="entry name" value="Peptidase_M16"/>
    <property type="match status" value="1"/>
</dbReference>
<evidence type="ECO:0000259" key="3">
    <source>
        <dbReference type="Pfam" id="PF00675"/>
    </source>
</evidence>
<dbReference type="AlphaFoldDB" id="A0A268P2X7"/>
<proteinExistence type="inferred from homology"/>
<evidence type="ECO:0000259" key="4">
    <source>
        <dbReference type="Pfam" id="PF05193"/>
    </source>
</evidence>
<accession>A0A268P2X7</accession>
<dbReference type="InterPro" id="IPR050361">
    <property type="entry name" value="MPP/UQCRC_Complex"/>
</dbReference>
<comment type="similarity">
    <text evidence="1 2">Belongs to the peptidase M16 family.</text>
</comment>
<dbReference type="PROSITE" id="PS00143">
    <property type="entry name" value="INSULINASE"/>
    <property type="match status" value="1"/>
</dbReference>
<evidence type="ECO:0000256" key="1">
    <source>
        <dbReference type="ARBA" id="ARBA00007261"/>
    </source>
</evidence>
<dbReference type="EMBL" id="NPCC01000005">
    <property type="protein sequence ID" value="PAE90116.1"/>
    <property type="molecule type" value="Genomic_DNA"/>
</dbReference>
<feature type="domain" description="Peptidase M16 C-terminal" evidence="4">
    <location>
        <begin position="166"/>
        <end position="338"/>
    </location>
</feature>
<dbReference type="GO" id="GO:0046872">
    <property type="term" value="F:metal ion binding"/>
    <property type="evidence" value="ECO:0007669"/>
    <property type="project" value="InterPro"/>
</dbReference>
<dbReference type="FunFam" id="3.30.830.10:FF:000008">
    <property type="entry name" value="Mitochondrial-processing peptidase subunit beta"/>
    <property type="match status" value="1"/>
</dbReference>
<evidence type="ECO:0000256" key="2">
    <source>
        <dbReference type="RuleBase" id="RU004447"/>
    </source>
</evidence>
<dbReference type="InterPro" id="IPR011765">
    <property type="entry name" value="Pept_M16_N"/>
</dbReference>
<dbReference type="GO" id="GO:0006508">
    <property type="term" value="P:proteolysis"/>
    <property type="evidence" value="ECO:0007669"/>
    <property type="project" value="InterPro"/>
</dbReference>
<dbReference type="PANTHER" id="PTHR11851:SF49">
    <property type="entry name" value="MITOCHONDRIAL-PROCESSING PEPTIDASE SUBUNIT ALPHA"/>
    <property type="match status" value="1"/>
</dbReference>
<dbReference type="SUPFAM" id="SSF63411">
    <property type="entry name" value="LuxS/MPP-like metallohydrolase"/>
    <property type="match status" value="2"/>
</dbReference>
<dbReference type="InterPro" id="IPR001431">
    <property type="entry name" value="Pept_M16_Zn_BS"/>
</dbReference>
<dbReference type="InterPro" id="IPR007863">
    <property type="entry name" value="Peptidase_M16_C"/>
</dbReference>